<sequence length="519" mass="54798">MKRAGRDKAPTAAATAAAEAEADVRAVVAVVKAVAAATTVQQAVSVALEAVRSQFGWVYGSYWTVEGKGSGAELRFTQESGATSEEFRAVTRSASFCEGIGLSGRAWKARDLVFVRDIAELTDCVRAPVAQRSGVRSGVCFPITAGGAVVGTMDFFADHTLDPSPGRLDVLRSIGVLVSQAIERATEAERQAKAAQDVEAVNAVLRELSKANDPTKAVRFALDTICSGFGWNYGSYWSVDPTGKALHFDQEVGQVGDEFRRVTTTASFAKGVGVAGRTWAARDFLFVEDLAEVTDCVRAPAARNAGVKSGVCLPIIVNGEVVGTMDFFATRTLVMSESRESALRNTGFLLGQALDRIATREKLNVAGRELVISIEEVEKNVVAAGMVAERGRALTVEANDDVAGLGESSAQISKVVSTIQAIAAQTNLLALNATIEAARAGDAGKGFAVVAGEVKELANGTAKATTEVDERVRLIQTQVQDVIARLTQITTVVDEINETQNIIAGVLTEQVAVTRAILD</sequence>
<dbReference type="SMART" id="SM00065">
    <property type="entry name" value="GAF"/>
    <property type="match status" value="2"/>
</dbReference>
<dbReference type="PANTHER" id="PTHR32089">
    <property type="entry name" value="METHYL-ACCEPTING CHEMOTAXIS PROTEIN MCPB"/>
    <property type="match status" value="1"/>
</dbReference>
<dbReference type="OrthoDB" id="5241933at2"/>
<gene>
    <name evidence="4" type="ORF">BXY45_11773</name>
</gene>
<dbReference type="PANTHER" id="PTHR32089:SF112">
    <property type="entry name" value="LYSOZYME-LIKE PROTEIN-RELATED"/>
    <property type="match status" value="1"/>
</dbReference>
<dbReference type="RefSeq" id="WP_109775125.1">
    <property type="nucleotide sequence ID" value="NZ_QGDQ01000017.1"/>
</dbReference>
<protein>
    <submittedName>
        <fullName evidence="4">GAF domain-containing protein</fullName>
    </submittedName>
</protein>
<accession>A0A316A4J8</accession>
<dbReference type="EMBL" id="QGDQ01000017">
    <property type="protein sequence ID" value="PWJ52821.1"/>
    <property type="molecule type" value="Genomic_DNA"/>
</dbReference>
<dbReference type="SUPFAM" id="SSF58104">
    <property type="entry name" value="Methyl-accepting chemotaxis protein (MCP) signaling domain"/>
    <property type="match status" value="1"/>
</dbReference>
<name>A0A316A4J8_9ACTN</name>
<keyword evidence="5" id="KW-1185">Reference proteome</keyword>
<dbReference type="PROSITE" id="PS50111">
    <property type="entry name" value="CHEMOTAXIS_TRANSDUC_2"/>
    <property type="match status" value="1"/>
</dbReference>
<evidence type="ECO:0000313" key="5">
    <source>
        <dbReference type="Proteomes" id="UP000245469"/>
    </source>
</evidence>
<dbReference type="AlphaFoldDB" id="A0A316A4J8"/>
<dbReference type="Pfam" id="PF13185">
    <property type="entry name" value="GAF_2"/>
    <property type="match status" value="2"/>
</dbReference>
<feature type="domain" description="Methyl-accepting transducer" evidence="3">
    <location>
        <begin position="358"/>
        <end position="519"/>
    </location>
</feature>
<proteinExistence type="predicted"/>
<comment type="caution">
    <text evidence="4">The sequence shown here is derived from an EMBL/GenBank/DDBJ whole genome shotgun (WGS) entry which is preliminary data.</text>
</comment>
<dbReference type="Gene3D" id="3.30.450.40">
    <property type="match status" value="2"/>
</dbReference>
<dbReference type="SUPFAM" id="SSF55781">
    <property type="entry name" value="GAF domain-like"/>
    <property type="match status" value="2"/>
</dbReference>
<evidence type="ECO:0000256" key="2">
    <source>
        <dbReference type="PROSITE-ProRule" id="PRU00284"/>
    </source>
</evidence>
<keyword evidence="1 2" id="KW-0807">Transducer</keyword>
<dbReference type="InterPro" id="IPR029016">
    <property type="entry name" value="GAF-like_dom_sf"/>
</dbReference>
<dbReference type="GO" id="GO:0016020">
    <property type="term" value="C:membrane"/>
    <property type="evidence" value="ECO:0007669"/>
    <property type="project" value="InterPro"/>
</dbReference>
<dbReference type="Gene3D" id="1.10.287.950">
    <property type="entry name" value="Methyl-accepting chemotaxis protein"/>
    <property type="match status" value="1"/>
</dbReference>
<dbReference type="GO" id="GO:0007165">
    <property type="term" value="P:signal transduction"/>
    <property type="evidence" value="ECO:0007669"/>
    <property type="project" value="UniProtKB-KW"/>
</dbReference>
<dbReference type="Pfam" id="PF00015">
    <property type="entry name" value="MCPsignal"/>
    <property type="match status" value="1"/>
</dbReference>
<dbReference type="InterPro" id="IPR003018">
    <property type="entry name" value="GAF"/>
</dbReference>
<dbReference type="InterPro" id="IPR004089">
    <property type="entry name" value="MCPsignal_dom"/>
</dbReference>
<reference evidence="4 5" key="1">
    <citation type="submission" date="2018-03" db="EMBL/GenBank/DDBJ databases">
        <title>Genomic Encyclopedia of Archaeal and Bacterial Type Strains, Phase II (KMG-II): from individual species to whole genera.</title>
        <authorList>
            <person name="Goeker M."/>
        </authorList>
    </citation>
    <scope>NUCLEOTIDE SEQUENCE [LARGE SCALE GENOMIC DNA]</scope>
    <source>
        <strain evidence="4 5">DSM 44889</strain>
    </source>
</reference>
<evidence type="ECO:0000259" key="3">
    <source>
        <dbReference type="PROSITE" id="PS50111"/>
    </source>
</evidence>
<organism evidence="4 5">
    <name type="scientific">Quadrisphaera granulorum</name>
    <dbReference type="NCBI Taxonomy" id="317664"/>
    <lineage>
        <taxon>Bacteria</taxon>
        <taxon>Bacillati</taxon>
        <taxon>Actinomycetota</taxon>
        <taxon>Actinomycetes</taxon>
        <taxon>Kineosporiales</taxon>
        <taxon>Kineosporiaceae</taxon>
        <taxon>Quadrisphaera</taxon>
    </lineage>
</organism>
<evidence type="ECO:0000313" key="4">
    <source>
        <dbReference type="EMBL" id="PWJ52821.1"/>
    </source>
</evidence>
<evidence type="ECO:0000256" key="1">
    <source>
        <dbReference type="ARBA" id="ARBA00023224"/>
    </source>
</evidence>
<dbReference type="SMART" id="SM00283">
    <property type="entry name" value="MA"/>
    <property type="match status" value="1"/>
</dbReference>
<dbReference type="Proteomes" id="UP000245469">
    <property type="component" value="Unassembled WGS sequence"/>
</dbReference>